<dbReference type="Proteomes" id="UP001642464">
    <property type="component" value="Unassembled WGS sequence"/>
</dbReference>
<protein>
    <submittedName>
        <fullName evidence="3">Uncharacterized protein</fullName>
    </submittedName>
</protein>
<accession>A0ABP0M5A5</accession>
<dbReference type="EMBL" id="CAXAMM010019657">
    <property type="protein sequence ID" value="CAK9046166.1"/>
    <property type="molecule type" value="Genomic_DNA"/>
</dbReference>
<name>A0ABP0M5A5_9DINO</name>
<proteinExistence type="predicted"/>
<sequence>MEHEVVGEKDLYGKRHLIAVGGRTEGGEDEPKINDRTKDLPELVCYFSPPLELMEELLHTFYAKLVLDLSPADGKLAWACVKTRTAYMGICYIDTHVKLMEERLLDLMKVSMKETASQLFNSAYAQAVGSTTSSSQPAIPKPKPRPKPKVKSAPKPKPAPKPKGKPKAEAKSEPKSQKPRLEAEQADDDDNEEEEAIEEDVWDPLDEG</sequence>
<organism evidence="3 4">
    <name type="scientific">Durusdinium trenchii</name>
    <dbReference type="NCBI Taxonomy" id="1381693"/>
    <lineage>
        <taxon>Eukaryota</taxon>
        <taxon>Sar</taxon>
        <taxon>Alveolata</taxon>
        <taxon>Dinophyceae</taxon>
        <taxon>Suessiales</taxon>
        <taxon>Symbiodiniaceae</taxon>
        <taxon>Durusdinium</taxon>
    </lineage>
</organism>
<evidence type="ECO:0000313" key="3">
    <source>
        <dbReference type="EMBL" id="CAK9046221.1"/>
    </source>
</evidence>
<feature type="region of interest" description="Disordered" evidence="1">
    <location>
        <begin position="130"/>
        <end position="208"/>
    </location>
</feature>
<gene>
    <name evidence="2" type="ORF">SCF082_LOCUS26011</name>
    <name evidence="3" type="ORF">SCF082_LOCUS26045</name>
</gene>
<comment type="caution">
    <text evidence="3">The sequence shown here is derived from an EMBL/GenBank/DDBJ whole genome shotgun (WGS) entry which is preliminary data.</text>
</comment>
<feature type="compositionally biased region" description="Basic residues" evidence="1">
    <location>
        <begin position="142"/>
        <end position="165"/>
    </location>
</feature>
<evidence type="ECO:0000256" key="1">
    <source>
        <dbReference type="SAM" id="MobiDB-lite"/>
    </source>
</evidence>
<feature type="compositionally biased region" description="Acidic residues" evidence="1">
    <location>
        <begin position="184"/>
        <end position="208"/>
    </location>
</feature>
<evidence type="ECO:0000313" key="4">
    <source>
        <dbReference type="Proteomes" id="UP001642464"/>
    </source>
</evidence>
<evidence type="ECO:0000313" key="2">
    <source>
        <dbReference type="EMBL" id="CAK9046166.1"/>
    </source>
</evidence>
<dbReference type="EMBL" id="CAXAMM010019669">
    <property type="protein sequence ID" value="CAK9046221.1"/>
    <property type="molecule type" value="Genomic_DNA"/>
</dbReference>
<reference evidence="3 4" key="1">
    <citation type="submission" date="2024-02" db="EMBL/GenBank/DDBJ databases">
        <authorList>
            <person name="Chen Y."/>
            <person name="Shah S."/>
            <person name="Dougan E. K."/>
            <person name="Thang M."/>
            <person name="Chan C."/>
        </authorList>
    </citation>
    <scope>NUCLEOTIDE SEQUENCE [LARGE SCALE GENOMIC DNA]</scope>
</reference>
<feature type="compositionally biased region" description="Basic and acidic residues" evidence="1">
    <location>
        <begin position="166"/>
        <end position="183"/>
    </location>
</feature>
<keyword evidence="4" id="KW-1185">Reference proteome</keyword>